<gene>
    <name evidence="2" type="ORF">SNEC2469_LOCUS29735</name>
</gene>
<keyword evidence="1" id="KW-0812">Transmembrane</keyword>
<dbReference type="PANTHER" id="PTHR28110">
    <property type="entry name" value="TRANSMEMBRANE PROTEIN"/>
    <property type="match status" value="1"/>
</dbReference>
<comment type="caution">
    <text evidence="2">The sequence shown here is derived from an EMBL/GenBank/DDBJ whole genome shotgun (WGS) entry which is preliminary data.</text>
</comment>
<organism evidence="2 3">
    <name type="scientific">Symbiodinium necroappetens</name>
    <dbReference type="NCBI Taxonomy" id="1628268"/>
    <lineage>
        <taxon>Eukaryota</taxon>
        <taxon>Sar</taxon>
        <taxon>Alveolata</taxon>
        <taxon>Dinophyceae</taxon>
        <taxon>Suessiales</taxon>
        <taxon>Symbiodiniaceae</taxon>
        <taxon>Symbiodinium</taxon>
    </lineage>
</organism>
<dbReference type="OrthoDB" id="4347at2759"/>
<name>A0A813B6D4_9DINO</name>
<feature type="transmembrane region" description="Helical" evidence="1">
    <location>
        <begin position="46"/>
        <end position="66"/>
    </location>
</feature>
<protein>
    <recommendedName>
        <fullName evidence="4">DUF218 domain-containing protein</fullName>
    </recommendedName>
</protein>
<keyword evidence="1" id="KW-0472">Membrane</keyword>
<dbReference type="EMBL" id="CAJNJA010067696">
    <property type="protein sequence ID" value="CAE7892720.1"/>
    <property type="molecule type" value="Genomic_DNA"/>
</dbReference>
<evidence type="ECO:0000313" key="3">
    <source>
        <dbReference type="Proteomes" id="UP000601435"/>
    </source>
</evidence>
<keyword evidence="1" id="KW-1133">Transmembrane helix</keyword>
<dbReference type="Proteomes" id="UP000601435">
    <property type="component" value="Unassembled WGS sequence"/>
</dbReference>
<evidence type="ECO:0000313" key="2">
    <source>
        <dbReference type="EMBL" id="CAE7892720.1"/>
    </source>
</evidence>
<proteinExistence type="predicted"/>
<reference evidence="2" key="1">
    <citation type="submission" date="2021-02" db="EMBL/GenBank/DDBJ databases">
        <authorList>
            <person name="Dougan E. K."/>
            <person name="Rhodes N."/>
            <person name="Thang M."/>
            <person name="Chan C."/>
        </authorList>
    </citation>
    <scope>NUCLEOTIDE SEQUENCE</scope>
</reference>
<sequence>MFEDWSAQLVSGGGKELFAKDGCHGLLPLPLMLGRRNVLWMKSARLVSLFLSLLSIATGLICWSRFSAIHAGYVHDGVSAGISFNVSQLSQLSHLVMVAGHAVVMADSLEHIVHKESDWFLEAYQRGQDLPQASVSHIKAGVEAAALDPRALLIFSGGQTRAAAGPRNEGWSYYRVAEYFDWWGYSANRPDLLREAQQRTQRTSTFLPVAQRAVTEEFALDSFQNVLFSLCRFKEVVGRYPDRVTIVSFTFKKQRFSELHRGALRFPSARFSYIGIQPPPGSRFDVVKAESGEHEAAKLFQSDPYGCHSQTLVEKRRARNPFQRTTPYLLSCPELKALLQWCGPDIFRGALPWGSQTEPEKVTSPGLRPAKADYAAAKELAHLMQDMRMHQLPYGAVKRSERSICCEKVPDGSFPPPQGQYAGMDNGYLPLGMGPIPVAPCPKGAPFPTPMPGGPGQSSGTYGGYGVNPFHTGAGAYPPGYALPPGQYGYHGYQNIHPGYAPGQILNWRLLRARCYELVGPAGILPDGTARSHSTEELVLLRRLLHVPEPFRMAPSTCGKAGIRCEYVALNLRITVDIHALRFEFPVPTGWSGSLPQKERGTSVRLASTMTEAAPPAGEWAFRASVLGCEGALSGHVYLDPNGRAAYLADGVQIVGRGVGHWATNGEMVAVELDVYQYAAAAAVIPEKPHRFRGVFELNGVARGPQQGDWYACPSHEAPRLVGGLDVAADTMELLPLAMAGSAAAGPSPRVPASLRDQAMEALDAQSGLRATAPGTPSSKQILAPYQVGTIPEIYYIPEWISKEEEAEFFQIADGDMRSWEDMRTRSSQEWGAGDRCTCGRGLMRMPLPESQQKRDSKRFCSSTANATGNVSEISCFRSVGPS</sequence>
<keyword evidence="3" id="KW-1185">Reference proteome</keyword>
<accession>A0A813B6D4</accession>
<evidence type="ECO:0008006" key="4">
    <source>
        <dbReference type="Google" id="ProtNLM"/>
    </source>
</evidence>
<dbReference type="GO" id="GO:0005737">
    <property type="term" value="C:cytoplasm"/>
    <property type="evidence" value="ECO:0007669"/>
    <property type="project" value="TreeGrafter"/>
</dbReference>
<dbReference type="AlphaFoldDB" id="A0A813B6D4"/>
<dbReference type="PANTHER" id="PTHR28110:SF1">
    <property type="entry name" value="TRANSMEMBRANE PROTEIN"/>
    <property type="match status" value="1"/>
</dbReference>
<dbReference type="InterPro" id="IPR055323">
    <property type="entry name" value="C57A10.07/YOR238W"/>
</dbReference>
<evidence type="ECO:0000256" key="1">
    <source>
        <dbReference type="SAM" id="Phobius"/>
    </source>
</evidence>